<evidence type="ECO:0000313" key="3">
    <source>
        <dbReference type="Proteomes" id="UP000027222"/>
    </source>
</evidence>
<name>A0A067SGB2_GALM3</name>
<evidence type="ECO:0000313" key="2">
    <source>
        <dbReference type="EMBL" id="KDR66794.1"/>
    </source>
</evidence>
<feature type="compositionally biased region" description="Basic and acidic residues" evidence="1">
    <location>
        <begin position="1"/>
        <end position="11"/>
    </location>
</feature>
<feature type="region of interest" description="Disordered" evidence="1">
    <location>
        <begin position="177"/>
        <end position="198"/>
    </location>
</feature>
<organism evidence="2 3">
    <name type="scientific">Galerina marginata (strain CBS 339.88)</name>
    <dbReference type="NCBI Taxonomy" id="685588"/>
    <lineage>
        <taxon>Eukaryota</taxon>
        <taxon>Fungi</taxon>
        <taxon>Dikarya</taxon>
        <taxon>Basidiomycota</taxon>
        <taxon>Agaricomycotina</taxon>
        <taxon>Agaricomycetes</taxon>
        <taxon>Agaricomycetidae</taxon>
        <taxon>Agaricales</taxon>
        <taxon>Agaricineae</taxon>
        <taxon>Strophariaceae</taxon>
        <taxon>Galerina</taxon>
    </lineage>
</organism>
<keyword evidence="3" id="KW-1185">Reference proteome</keyword>
<dbReference type="AlphaFoldDB" id="A0A067SGB2"/>
<gene>
    <name evidence="2" type="ORF">GALMADRAFT_147650</name>
</gene>
<sequence>MEIDGDEKTQEVKGNITPKMTTLSQETQATQRSMCKPPRPTMARWITLADGGLEFGFRKRENPNFQAQRRAGVPVGPEPFSSSSSFVDVDSNSKIHTHQHTRLQLAPQFSIDLLQLRVNLRRIAKWGNQCPNALRTDETKLKQKTSMNVREAAEKTTRSWSSCSSVKGGGFVAGNGNVGGEEGGGGGRQNAGVSSCRTGKDRGKVLVLRDVGAGSSEPHIVAGTWSRSNPVVG</sequence>
<protein>
    <submittedName>
        <fullName evidence="2">Uncharacterized protein</fullName>
    </submittedName>
</protein>
<evidence type="ECO:0000256" key="1">
    <source>
        <dbReference type="SAM" id="MobiDB-lite"/>
    </source>
</evidence>
<feature type="region of interest" description="Disordered" evidence="1">
    <location>
        <begin position="1"/>
        <end position="38"/>
    </location>
</feature>
<dbReference type="Proteomes" id="UP000027222">
    <property type="component" value="Unassembled WGS sequence"/>
</dbReference>
<dbReference type="HOGENOM" id="CLU_1189991_0_0_1"/>
<feature type="compositionally biased region" description="Polar residues" evidence="1">
    <location>
        <begin position="18"/>
        <end position="33"/>
    </location>
</feature>
<accession>A0A067SGB2</accession>
<proteinExistence type="predicted"/>
<feature type="compositionally biased region" description="Gly residues" evidence="1">
    <location>
        <begin position="177"/>
        <end position="189"/>
    </location>
</feature>
<reference evidence="3" key="1">
    <citation type="journal article" date="2014" name="Proc. Natl. Acad. Sci. U.S.A.">
        <title>Extensive sampling of basidiomycete genomes demonstrates inadequacy of the white-rot/brown-rot paradigm for wood decay fungi.</title>
        <authorList>
            <person name="Riley R."/>
            <person name="Salamov A.A."/>
            <person name="Brown D.W."/>
            <person name="Nagy L.G."/>
            <person name="Floudas D."/>
            <person name="Held B.W."/>
            <person name="Levasseur A."/>
            <person name="Lombard V."/>
            <person name="Morin E."/>
            <person name="Otillar R."/>
            <person name="Lindquist E.A."/>
            <person name="Sun H."/>
            <person name="LaButti K.M."/>
            <person name="Schmutz J."/>
            <person name="Jabbour D."/>
            <person name="Luo H."/>
            <person name="Baker S.E."/>
            <person name="Pisabarro A.G."/>
            <person name="Walton J.D."/>
            <person name="Blanchette R.A."/>
            <person name="Henrissat B."/>
            <person name="Martin F."/>
            <person name="Cullen D."/>
            <person name="Hibbett D.S."/>
            <person name="Grigoriev I.V."/>
        </authorList>
    </citation>
    <scope>NUCLEOTIDE SEQUENCE [LARGE SCALE GENOMIC DNA]</scope>
    <source>
        <strain evidence="3">CBS 339.88</strain>
    </source>
</reference>
<dbReference type="EMBL" id="KL142420">
    <property type="protein sequence ID" value="KDR66794.1"/>
    <property type="molecule type" value="Genomic_DNA"/>
</dbReference>